<dbReference type="OrthoDB" id="361484at2"/>
<dbReference type="STRING" id="906968.Trebr_1412"/>
<keyword evidence="2" id="KW-0732">Signal</keyword>
<dbReference type="HOGENOM" id="CLU_979831_0_0_12"/>
<evidence type="ECO:0000256" key="1">
    <source>
        <dbReference type="SAM" id="MobiDB-lite"/>
    </source>
</evidence>
<feature type="region of interest" description="Disordered" evidence="1">
    <location>
        <begin position="29"/>
        <end position="54"/>
    </location>
</feature>
<feature type="signal peptide" evidence="2">
    <location>
        <begin position="1"/>
        <end position="24"/>
    </location>
</feature>
<evidence type="ECO:0008006" key="5">
    <source>
        <dbReference type="Google" id="ProtNLM"/>
    </source>
</evidence>
<feature type="chain" id="PRO_5003312833" description="Outer membrane protein beta-barrel domain-containing protein" evidence="2">
    <location>
        <begin position="25"/>
        <end position="284"/>
    </location>
</feature>
<dbReference type="Proteomes" id="UP000006546">
    <property type="component" value="Chromosome"/>
</dbReference>
<dbReference type="RefSeq" id="WP_013758541.1">
    <property type="nucleotide sequence ID" value="NC_015500.1"/>
</dbReference>
<protein>
    <recommendedName>
        <fullName evidence="5">Outer membrane protein beta-barrel domain-containing protein</fullName>
    </recommendedName>
</protein>
<evidence type="ECO:0000256" key="2">
    <source>
        <dbReference type="SAM" id="SignalP"/>
    </source>
</evidence>
<dbReference type="EMBL" id="CP002696">
    <property type="protein sequence ID" value="AEE16836.1"/>
    <property type="molecule type" value="Genomic_DNA"/>
</dbReference>
<dbReference type="AlphaFoldDB" id="F4LN71"/>
<name>F4LN71_TREBD</name>
<dbReference type="KEGG" id="tbe:Trebr_1412"/>
<organism evidence="3 4">
    <name type="scientific">Treponema brennaborense (strain DSM 12168 / CIP 105900 / DD5/3)</name>
    <dbReference type="NCBI Taxonomy" id="906968"/>
    <lineage>
        <taxon>Bacteria</taxon>
        <taxon>Pseudomonadati</taxon>
        <taxon>Spirochaetota</taxon>
        <taxon>Spirochaetia</taxon>
        <taxon>Spirochaetales</taxon>
        <taxon>Treponemataceae</taxon>
        <taxon>Treponema</taxon>
    </lineage>
</organism>
<keyword evidence="4" id="KW-1185">Reference proteome</keyword>
<accession>F4LN71</accession>
<reference evidence="4" key="1">
    <citation type="submission" date="2011-04" db="EMBL/GenBank/DDBJ databases">
        <title>The complete genome of Treponema brennaborense DSM 12168.</title>
        <authorList>
            <person name="Lucas S."/>
            <person name="Han J."/>
            <person name="Lapidus A."/>
            <person name="Bruce D."/>
            <person name="Goodwin L."/>
            <person name="Pitluck S."/>
            <person name="Peters L."/>
            <person name="Kyrpides N."/>
            <person name="Mavromatis K."/>
            <person name="Ivanova N."/>
            <person name="Mikhailova N."/>
            <person name="Pagani I."/>
            <person name="Teshima H."/>
            <person name="Detter J.C."/>
            <person name="Tapia R."/>
            <person name="Han C."/>
            <person name="Land M."/>
            <person name="Hauser L."/>
            <person name="Markowitz V."/>
            <person name="Cheng J.-F."/>
            <person name="Hugenholtz P."/>
            <person name="Woyke T."/>
            <person name="Wu D."/>
            <person name="Gronow S."/>
            <person name="Wellnitz S."/>
            <person name="Brambilla E."/>
            <person name="Klenk H.-P."/>
            <person name="Eisen J.A."/>
        </authorList>
    </citation>
    <scope>NUCLEOTIDE SEQUENCE [LARGE SCALE GENOMIC DNA]</scope>
    <source>
        <strain evidence="4">DSM 12168 / CIP 105900 / DD5/3</strain>
    </source>
</reference>
<evidence type="ECO:0000313" key="3">
    <source>
        <dbReference type="EMBL" id="AEE16836.1"/>
    </source>
</evidence>
<proteinExistence type="predicted"/>
<gene>
    <name evidence="3" type="ordered locus">Trebr_1412</name>
</gene>
<dbReference type="eggNOG" id="ENOG5031DEB">
    <property type="taxonomic scope" value="Bacteria"/>
</dbReference>
<evidence type="ECO:0000313" key="4">
    <source>
        <dbReference type="Proteomes" id="UP000006546"/>
    </source>
</evidence>
<sequence length="284" mass="32075">MKRTHPLCAIILCALAAAQIQVQAQTREAFPESAEPAPVQLSPPAADGSEAPARSTTSGFPAIVNKPFIVFNEGVTGAWVTRVITQSGRSNFVFRDFLGGAFLTLETKNMEPLDSMVRLSVYYPLSYSFNKHPQVSKNMFNFAFDLFAAPVFQLNMWNFVRFNLAPGLHFLYQMGDRWNYIDLGIGGMAGVEMPIARRWTLKINGYLSFDYGNFGTNRDMEPYDYVWQYQLDLGIRYSKKAPNRYSYIPSKRTDADDLADQLLKEREKQAKKEAKAASKAEKSN</sequence>